<feature type="non-terminal residue" evidence="2">
    <location>
        <position position="1"/>
    </location>
</feature>
<name>A0A067SWT1_GALM3</name>
<dbReference type="Proteomes" id="UP000027222">
    <property type="component" value="Unassembled WGS sequence"/>
</dbReference>
<dbReference type="InterPro" id="IPR051055">
    <property type="entry name" value="PIF1_helicase"/>
</dbReference>
<dbReference type="EMBL" id="KL142381">
    <property type="protein sequence ID" value="KDR75356.1"/>
    <property type="molecule type" value="Genomic_DNA"/>
</dbReference>
<dbReference type="InterPro" id="IPR027417">
    <property type="entry name" value="P-loop_NTPase"/>
</dbReference>
<dbReference type="OrthoDB" id="432234at2759"/>
<feature type="transmembrane region" description="Helical" evidence="1">
    <location>
        <begin position="86"/>
        <end position="107"/>
    </location>
</feature>
<keyword evidence="1" id="KW-0472">Membrane</keyword>
<dbReference type="AlphaFoldDB" id="A0A067SWT1"/>
<keyword evidence="3" id="KW-1185">Reference proteome</keyword>
<proteinExistence type="predicted"/>
<dbReference type="Pfam" id="PF13245">
    <property type="entry name" value="AAA_19"/>
    <property type="match status" value="1"/>
</dbReference>
<keyword evidence="1" id="KW-1133">Transmembrane helix</keyword>
<feature type="non-terminal residue" evidence="2">
    <location>
        <position position="157"/>
    </location>
</feature>
<protein>
    <submittedName>
        <fullName evidence="2">Uncharacterized protein</fullName>
    </submittedName>
</protein>
<dbReference type="SUPFAM" id="SSF52540">
    <property type="entry name" value="P-loop containing nucleoside triphosphate hydrolases"/>
    <property type="match status" value="1"/>
</dbReference>
<dbReference type="PANTHER" id="PTHR47642:SF5">
    <property type="entry name" value="ATP-DEPENDENT DNA HELICASE"/>
    <property type="match status" value="1"/>
</dbReference>
<reference evidence="3" key="1">
    <citation type="journal article" date="2014" name="Proc. Natl. Acad. Sci. U.S.A.">
        <title>Extensive sampling of basidiomycete genomes demonstrates inadequacy of the white-rot/brown-rot paradigm for wood decay fungi.</title>
        <authorList>
            <person name="Riley R."/>
            <person name="Salamov A.A."/>
            <person name="Brown D.W."/>
            <person name="Nagy L.G."/>
            <person name="Floudas D."/>
            <person name="Held B.W."/>
            <person name="Levasseur A."/>
            <person name="Lombard V."/>
            <person name="Morin E."/>
            <person name="Otillar R."/>
            <person name="Lindquist E.A."/>
            <person name="Sun H."/>
            <person name="LaButti K.M."/>
            <person name="Schmutz J."/>
            <person name="Jabbour D."/>
            <person name="Luo H."/>
            <person name="Baker S.E."/>
            <person name="Pisabarro A.G."/>
            <person name="Walton J.D."/>
            <person name="Blanchette R.A."/>
            <person name="Henrissat B."/>
            <person name="Martin F."/>
            <person name="Cullen D."/>
            <person name="Hibbett D.S."/>
            <person name="Grigoriev I.V."/>
        </authorList>
    </citation>
    <scope>NUCLEOTIDE SEQUENCE [LARGE SCALE GENOMIC DNA]</scope>
    <source>
        <strain evidence="3">CBS 339.88</strain>
    </source>
</reference>
<keyword evidence="1" id="KW-0812">Transmembrane</keyword>
<gene>
    <name evidence="2" type="ORF">GALMADRAFT_25856</name>
</gene>
<dbReference type="STRING" id="685588.A0A067SWT1"/>
<evidence type="ECO:0000256" key="1">
    <source>
        <dbReference type="SAM" id="Phobius"/>
    </source>
</evidence>
<dbReference type="Gene3D" id="3.40.50.300">
    <property type="entry name" value="P-loop containing nucleotide triphosphate hydrolases"/>
    <property type="match status" value="1"/>
</dbReference>
<dbReference type="PANTHER" id="PTHR47642">
    <property type="entry name" value="ATP-DEPENDENT DNA HELICASE"/>
    <property type="match status" value="1"/>
</dbReference>
<organism evidence="2 3">
    <name type="scientific">Galerina marginata (strain CBS 339.88)</name>
    <dbReference type="NCBI Taxonomy" id="685588"/>
    <lineage>
        <taxon>Eukaryota</taxon>
        <taxon>Fungi</taxon>
        <taxon>Dikarya</taxon>
        <taxon>Basidiomycota</taxon>
        <taxon>Agaricomycotina</taxon>
        <taxon>Agaricomycetes</taxon>
        <taxon>Agaricomycetidae</taxon>
        <taxon>Agaricales</taxon>
        <taxon>Agaricineae</taxon>
        <taxon>Strophariaceae</taxon>
        <taxon>Galerina</taxon>
    </lineage>
</organism>
<sequence length="157" mass="17871">VKVVDITELEAKEQRMQEKEMVEQVSIKFELNEEQDRAYRIAAEHVTHRGSSPLKMYIVRLGGTGKTRVLEAIADLLDRRGESRRLLIAAPTGTAAALLCGSTYHYILGLRDDDDYISGNLLAQIKERLQGVDFIFFDEVSMLSCYDLYRICERLAL</sequence>
<evidence type="ECO:0000313" key="2">
    <source>
        <dbReference type="EMBL" id="KDR75356.1"/>
    </source>
</evidence>
<evidence type="ECO:0000313" key="3">
    <source>
        <dbReference type="Proteomes" id="UP000027222"/>
    </source>
</evidence>
<dbReference type="HOGENOM" id="CLU_001613_2_0_1"/>
<accession>A0A067SWT1</accession>